<dbReference type="Pfam" id="PF00031">
    <property type="entry name" value="Cystatin"/>
    <property type="match status" value="2"/>
</dbReference>
<dbReference type="Ensembl" id="ENSSTUT00000118308.1">
    <property type="protein sequence ID" value="ENSSTUP00000110510.1"/>
    <property type="gene ID" value="ENSSTUG00000049010.1"/>
</dbReference>
<dbReference type="GeneID" id="115158426"/>
<dbReference type="PANTHER" id="PTHR13814">
    <property type="entry name" value="FETUIN"/>
    <property type="match status" value="1"/>
</dbReference>
<dbReference type="InterPro" id="IPR050735">
    <property type="entry name" value="Kininogen_Fetuin_HRG"/>
</dbReference>
<dbReference type="CDD" id="cd00042">
    <property type="entry name" value="CY"/>
    <property type="match status" value="2"/>
</dbReference>
<evidence type="ECO:0000256" key="6">
    <source>
        <dbReference type="SAM" id="MobiDB-lite"/>
    </source>
</evidence>
<dbReference type="GeneTree" id="ENSGT00950000182930"/>
<dbReference type="GO" id="GO:0030195">
    <property type="term" value="P:negative regulation of blood coagulation"/>
    <property type="evidence" value="ECO:0007669"/>
    <property type="project" value="TreeGrafter"/>
</dbReference>
<feature type="region of interest" description="Disordered" evidence="6">
    <location>
        <begin position="304"/>
        <end position="390"/>
    </location>
</feature>
<dbReference type="InterPro" id="IPR000010">
    <property type="entry name" value="Cystatin_dom"/>
</dbReference>
<keyword evidence="3" id="KW-0732">Signal</keyword>
<dbReference type="InterPro" id="IPR046350">
    <property type="entry name" value="Cystatin_sf"/>
</dbReference>
<dbReference type="Gene3D" id="3.10.450.10">
    <property type="match status" value="2"/>
</dbReference>
<organism evidence="8 9">
    <name type="scientific">Salmo trutta</name>
    <name type="common">Brown trout</name>
    <dbReference type="NCBI Taxonomy" id="8032"/>
    <lineage>
        <taxon>Eukaryota</taxon>
        <taxon>Metazoa</taxon>
        <taxon>Chordata</taxon>
        <taxon>Craniata</taxon>
        <taxon>Vertebrata</taxon>
        <taxon>Euteleostomi</taxon>
        <taxon>Actinopterygii</taxon>
        <taxon>Neopterygii</taxon>
        <taxon>Teleostei</taxon>
        <taxon>Protacanthopterygii</taxon>
        <taxon>Salmoniformes</taxon>
        <taxon>Salmonidae</taxon>
        <taxon>Salmoninae</taxon>
        <taxon>Salmo</taxon>
    </lineage>
</organism>
<evidence type="ECO:0000259" key="7">
    <source>
        <dbReference type="PROSITE" id="PS51647"/>
    </source>
</evidence>
<evidence type="ECO:0000256" key="3">
    <source>
        <dbReference type="ARBA" id="ARBA00022729"/>
    </source>
</evidence>
<dbReference type="GO" id="GO:0007204">
    <property type="term" value="P:positive regulation of cytosolic calcium ion concentration"/>
    <property type="evidence" value="ECO:0007669"/>
    <property type="project" value="TreeGrafter"/>
</dbReference>
<dbReference type="InParanoid" id="A0A674ER89"/>
<dbReference type="AlphaFoldDB" id="A0A674ER89"/>
<keyword evidence="5" id="KW-0325">Glycoprotein</keyword>
<keyword evidence="2" id="KW-0789">Thiol protease inhibitor</keyword>
<dbReference type="GO" id="GO:0072562">
    <property type="term" value="C:blood microparticle"/>
    <property type="evidence" value="ECO:0007669"/>
    <property type="project" value="TreeGrafter"/>
</dbReference>
<dbReference type="KEGG" id="stru:115158426"/>
<name>A0A674ER89_SALTR</name>
<evidence type="ECO:0000256" key="1">
    <source>
        <dbReference type="ARBA" id="ARBA00022690"/>
    </source>
</evidence>
<evidence type="ECO:0000256" key="4">
    <source>
        <dbReference type="ARBA" id="ARBA00023157"/>
    </source>
</evidence>
<feature type="domain" description="Cystatin kininogen-type" evidence="7">
    <location>
        <begin position="53"/>
        <end position="157"/>
    </location>
</feature>
<keyword evidence="1" id="KW-0646">Protease inhibitor</keyword>
<evidence type="ECO:0000313" key="8">
    <source>
        <dbReference type="Ensembl" id="ENSSTUP00000110510.1"/>
    </source>
</evidence>
<evidence type="ECO:0000313" key="9">
    <source>
        <dbReference type="Proteomes" id="UP000472277"/>
    </source>
</evidence>
<dbReference type="FunFam" id="3.10.450.10:FF:000002">
    <property type="entry name" value="Kininogen 1"/>
    <property type="match status" value="1"/>
</dbReference>
<dbReference type="PROSITE" id="PS51647">
    <property type="entry name" value="CYSTATIN_KININOGEN"/>
    <property type="match status" value="2"/>
</dbReference>
<dbReference type="PANTHER" id="PTHR13814:SF12">
    <property type="entry name" value="KININOGEN-1"/>
    <property type="match status" value="1"/>
</dbReference>
<dbReference type="Proteomes" id="UP000472277">
    <property type="component" value="Chromosome 22"/>
</dbReference>
<reference evidence="8" key="1">
    <citation type="submission" date="2025-08" db="UniProtKB">
        <authorList>
            <consortium name="Ensembl"/>
        </authorList>
    </citation>
    <scope>IDENTIFICATION</scope>
</reference>
<dbReference type="SUPFAM" id="SSF54403">
    <property type="entry name" value="Cystatin/monellin"/>
    <property type="match status" value="2"/>
</dbReference>
<dbReference type="OrthoDB" id="9937817at2759"/>
<feature type="domain" description="Cystatin kininogen-type" evidence="7">
    <location>
        <begin position="175"/>
        <end position="280"/>
    </location>
</feature>
<dbReference type="InterPro" id="IPR027358">
    <property type="entry name" value="Kininogen-type_cystatin_dom"/>
</dbReference>
<dbReference type="GO" id="GO:0004869">
    <property type="term" value="F:cysteine-type endopeptidase inhibitor activity"/>
    <property type="evidence" value="ECO:0007669"/>
    <property type="project" value="UniProtKB-KW"/>
</dbReference>
<dbReference type="RefSeq" id="XP_029563224.1">
    <property type="nucleotide sequence ID" value="XM_029707364.1"/>
</dbReference>
<accession>A0A674ER89</accession>
<protein>
    <submittedName>
        <fullName evidence="8">Kininogen-1-like</fullName>
    </submittedName>
</protein>
<evidence type="ECO:0000256" key="2">
    <source>
        <dbReference type="ARBA" id="ARBA00022704"/>
    </source>
</evidence>
<proteinExistence type="predicted"/>
<reference evidence="8" key="2">
    <citation type="submission" date="2025-09" db="UniProtKB">
        <authorList>
            <consortium name="Ensembl"/>
        </authorList>
    </citation>
    <scope>IDENTIFICATION</scope>
</reference>
<gene>
    <name evidence="8" type="primary">LOC115158426</name>
</gene>
<dbReference type="SMART" id="SM00043">
    <property type="entry name" value="CY"/>
    <property type="match status" value="2"/>
</dbReference>
<evidence type="ECO:0000256" key="5">
    <source>
        <dbReference type="ARBA" id="ARBA00023180"/>
    </source>
</evidence>
<dbReference type="OMA" id="CHPDAED"/>
<sequence>MRSGLTFPSLRTWDVHVFVMKLGVRLCVLVISLQLWALGQGQELEPEQVLVFCDDKGVEAAVDLALVKYNEKLPYGNQLALYQILEASTAQSDSGTQYFVEFNGRVTDCPAGGNKVWRDCDYLSTGNQVPIPCNATVHMSETDKEVLTVFCDPVVEAPVVAERSTCLGCPREIDVDSEDLKAPVTYSITRFNADSDSSHHFVLNSVGFATRQVVAGFRYRLMFDMRKSNCSKADHKELNDECHPDAEDVELAHCNSTVDVAPWRHETAEANVECAPGPLQNEVFRRRPPGWSPLRNFNNFAEATPASTASAKEESLEESQELSLTVTTASRDPEPAMPPTTTAESPFHCPSKPWKQFVPPTTPSPAQEKSTTPPPVVEGCFSDLDLLGKK</sequence>
<keyword evidence="4" id="KW-1015">Disulfide bond</keyword>
<keyword evidence="9" id="KW-1185">Reference proteome</keyword>